<organism evidence="1">
    <name type="scientific">Nitrosopumilaceae spindle-shaped virus</name>
    <dbReference type="NCBI Taxonomy" id="3065433"/>
    <lineage>
        <taxon>Viruses</taxon>
    </lineage>
</organism>
<protein>
    <submittedName>
        <fullName evidence="2">ORF13</fullName>
    </submittedName>
    <submittedName>
        <fullName evidence="1">ORF48</fullName>
    </submittedName>
</protein>
<sequence>MPIEQKVITIGGQKEEFFKPITTKWKGIEMIRNQTPKTAIHSIAQYAKRLDYVKIGIVGDPHTGKTTLAKFLAHFLHLMCLDLLGITYVVKIFTRDELLSFKKTIEALPAANYIFIFDDVSWIEKEGTPQQINELKAGESMIRHFKDKKDVKIIQIDNYHYTKAENKYLRQSHFKIFTAIGSEEEDNINSITKNSNPFIISQFAKLQTEMYSQGTFTFLIGKNRRNFTMRYRDPFIPVLFWDGRSLRFIVTPEREWMDRGCAICSMAEGAKDENFSLDKFKQDLDARYGEIIAKNAIKIKMKELGLNTYRPELTRAVNKISKTMTEQNFDLLALGQIYGLKLTPPPKRIKLDKLIEQEKDKNKNLDSFSDKNIVQVIPWEDEEREKPEVIQQ</sequence>
<dbReference type="EMBL" id="BK067783">
    <property type="protein sequence ID" value="DBA51747.1"/>
    <property type="molecule type" value="Genomic_DNA"/>
</dbReference>
<dbReference type="InterPro" id="IPR027417">
    <property type="entry name" value="P-loop_NTPase"/>
</dbReference>
<dbReference type="SUPFAM" id="SSF52540">
    <property type="entry name" value="P-loop containing nucleoside triphosphate hydrolases"/>
    <property type="match status" value="1"/>
</dbReference>
<dbReference type="EMBL" id="BK067791">
    <property type="protein sequence ID" value="DBA52154.1"/>
    <property type="molecule type" value="Genomic_DNA"/>
</dbReference>
<evidence type="ECO:0000313" key="1">
    <source>
        <dbReference type="EMBL" id="DBA51747.1"/>
    </source>
</evidence>
<reference evidence="1" key="1">
    <citation type="journal article" date="2024" name="Environ. Microbiol. Rep.">
        <title>Hiding in plain sight: The discovery of complete genomes of 11 hypothetical spindle-shaped viruses that putatively infect mesophilic ammonia-oxidizing archaea.</title>
        <authorList>
            <person name="Ni Y."/>
            <person name="Xu T."/>
            <person name="Yan S."/>
            <person name="Chen L."/>
            <person name="Wang Y."/>
        </authorList>
    </citation>
    <scope>NUCLEOTIDE SEQUENCE</scope>
    <source>
        <strain evidence="2">NTT1</strain>
        <strain evidence="1">NTT2</strain>
    </source>
</reference>
<name>A0AAT9J747_9VIRU</name>
<proteinExistence type="predicted"/>
<reference evidence="1" key="2">
    <citation type="submission" date="2024-03" db="EMBL/GenBank/DDBJ databases">
        <authorList>
            <person name="Ni Y."/>
            <person name="Xu T."/>
            <person name="Yan S."/>
            <person name="Chen L."/>
            <person name="Wang Y."/>
        </authorList>
    </citation>
    <scope>NUCLEOTIDE SEQUENCE</scope>
    <source>
        <strain evidence="2">NTT1</strain>
        <strain evidence="1">NTT2</strain>
    </source>
</reference>
<evidence type="ECO:0000313" key="2">
    <source>
        <dbReference type="EMBL" id="DBA52154.1"/>
    </source>
</evidence>
<accession>A0AAT9J747</accession>